<sequence length="279" mass="33007">MYIGVLAIPERLHGDALRELTDARQEVGYDGEPHFSELTQHRKVHLARRWVELVLSDDRKCFHFHILGLNLSKLRMEAFGQSGWQQERRIYSRFFRSTVASVLKGFFLSDPSVGQVRVVAIFHDRSEMEHDDLFEWHTMWRLQQDEPGILFDQGRIHFIDTDHHKEENFASESHFIQLIDILLGATRQCLDYTSDKPGLVQVAETFRPLLERLTDPRRASNPRSRYRYWRRCCVSFFPSTELRPGELEGIERARSRMYKERPLYMTFVHDVYPIRAADP</sequence>
<gene>
    <name evidence="1" type="ORF">VLY81_10150</name>
</gene>
<proteinExistence type="predicted"/>
<accession>A0ABZ1BMN2</accession>
<dbReference type="EMBL" id="CP141614">
    <property type="protein sequence ID" value="WRP13793.1"/>
    <property type="molecule type" value="Genomic_DNA"/>
</dbReference>
<dbReference type="Proteomes" id="UP001333102">
    <property type="component" value="Chromosome"/>
</dbReference>
<protein>
    <submittedName>
        <fullName evidence="1">Uncharacterized protein</fullName>
    </submittedName>
</protein>
<organism evidence="1 2">
    <name type="scientific">Geochorda subterranea</name>
    <dbReference type="NCBI Taxonomy" id="3109564"/>
    <lineage>
        <taxon>Bacteria</taxon>
        <taxon>Bacillati</taxon>
        <taxon>Bacillota</taxon>
        <taxon>Limnochordia</taxon>
        <taxon>Limnochordales</taxon>
        <taxon>Geochordaceae</taxon>
        <taxon>Geochorda</taxon>
    </lineage>
</organism>
<reference evidence="2" key="1">
    <citation type="submission" date="2023-12" db="EMBL/GenBank/DDBJ databases">
        <title>Novel isolates from deep terrestrial aquifers shed light on the physiology and ecology of the class Limnochordia.</title>
        <authorList>
            <person name="Karnachuk O.V."/>
            <person name="Lukina A.P."/>
            <person name="Avakyan M.R."/>
            <person name="Kadnikov V."/>
            <person name="Begmatov S."/>
            <person name="Beletsky A.V."/>
            <person name="Mardanov A.V."/>
            <person name="Ravin N.V."/>
        </authorList>
    </citation>
    <scope>NUCLEOTIDE SEQUENCE [LARGE SCALE GENOMIC DNA]</scope>
    <source>
        <strain evidence="2">LN</strain>
    </source>
</reference>
<dbReference type="RefSeq" id="WP_324668046.1">
    <property type="nucleotide sequence ID" value="NZ_CP141614.1"/>
</dbReference>
<evidence type="ECO:0000313" key="2">
    <source>
        <dbReference type="Proteomes" id="UP001333102"/>
    </source>
</evidence>
<name>A0ABZ1BMN2_9FIRM</name>
<keyword evidence="2" id="KW-1185">Reference proteome</keyword>
<evidence type="ECO:0000313" key="1">
    <source>
        <dbReference type="EMBL" id="WRP13793.1"/>
    </source>
</evidence>